<feature type="signal peptide" evidence="8">
    <location>
        <begin position="1"/>
        <end position="20"/>
    </location>
</feature>
<evidence type="ECO:0000256" key="3">
    <source>
        <dbReference type="ARBA" id="ARBA00022452"/>
    </source>
</evidence>
<feature type="chain" id="PRO_5020653268" evidence="8">
    <location>
        <begin position="21"/>
        <end position="1116"/>
    </location>
</feature>
<gene>
    <name evidence="10" type="ORF">E6C50_12615</name>
</gene>
<dbReference type="InterPro" id="IPR023997">
    <property type="entry name" value="TonB-dep_OMP_SusC/RagA_CS"/>
</dbReference>
<sequence>MKRLLILMTLLLSLAGYSQESRTITGKVIDAQDKLPMPGVSIYVENKSIATKTGQSGIIESTGVGTVTDMDGNFKLEITKDVKSLRVSFIGYESYLIDLTSQSHYTVNLKSDLNQLQEVVVTGYQKIEKRKLTAALVKVDMENIQQAGVASVDQLLIGQVAGVAITPGNGAPGGAAKIRIRGTASLSGPQDPLWVLDGLPLEGNDAPKFNDKENIDQLNNFSIAGLNPDDIKDITILKDAAATAIYGARAANGVIVITTKKGRKGRMAVNFTANTFVTQKPDFSKLNLMDANQKVDFELGLASRPELTYRDDKGAISRILNTSGELGAYRAGGFSALTPATQQAINALRANQTNWGDLLYRTAVNQQYGLSLSGGGEKSDYYFSLGYYDEKGATIGTGFERYNITLKNNYEVSDKLKVGVGLFGTQSKNTSYISDTDAFTNPGNYSRNANPYLSPLDADGNYVYDKDIQGYSDRYVPFNFLEERNNTSYQLKTRALKAIFDLEYKVTNDLKLTSQIGLQMDNSDTEKYAGKETYFTRKEREKTRRFKNGGFYYFLPDGGIIQNWDTDFFQYNIKTQLTYNKTLGEKHELDLLIGNELRRTYNTSIYSRGYGYNRQTGTTSQILFPDQSTADEAQYKTYGRNHNENAFASFYATASYTYDRKYTIFGSVRYDGSDLFGVDPKYKYLPLWSISGSWLASEESFLKDNVPTISNLRFRGSYGLQGNIDKNTSPFVVGNYGNVSILPGQTEQTIVVTSPPNSKLRWEKTENVNVGFDLGVLKNRISVAADLYGRKSTDLLGVRALPLESGFEYTNMNWAQVTNKGYEISLTTKNIDNQNFKWTTNFNLAHNKSNIDRIQVRANSYLPSGEGYPVNAVFALKTAGIDANGYPQFVGSDGQVVSAVEFFQLYDPYADIIPGELAQSRLTENADKFRSLFSYVGDRDPKYTGGLINTFKIKNFDVTVSAAFNLKQTVVKTPPYNGTQLDRGQNYTTDVLNAWSPTNTGSNLPGIVGKGDPFTDNSWMAYQWFSSGNPVNTYALLDTWVEEMSYMRISSIRLGYSLPKTVTDKMNIQNIRFSVEGRNLFVISSDYKGYFDPETFGNIYAQPIPRSVTLGLNVTF</sequence>
<comment type="subcellular location">
    <subcellularLocation>
        <location evidence="1 7">Cell outer membrane</location>
        <topology evidence="1 7">Multi-pass membrane protein</topology>
    </subcellularLocation>
</comment>
<feature type="domain" description="TonB-dependent receptor plug" evidence="9">
    <location>
        <begin position="129"/>
        <end position="254"/>
    </location>
</feature>
<dbReference type="SUPFAM" id="SSF49464">
    <property type="entry name" value="Carboxypeptidase regulatory domain-like"/>
    <property type="match status" value="1"/>
</dbReference>
<dbReference type="OrthoDB" id="9768177at2"/>
<dbReference type="Pfam" id="PF13715">
    <property type="entry name" value="CarbopepD_reg_2"/>
    <property type="match status" value="1"/>
</dbReference>
<keyword evidence="4 7" id="KW-0812">Transmembrane</keyword>
<dbReference type="RefSeq" id="WP_136403588.1">
    <property type="nucleotide sequence ID" value="NZ_SSNZ01000006.1"/>
</dbReference>
<dbReference type="InterPro" id="IPR008969">
    <property type="entry name" value="CarboxyPept-like_regulatory"/>
</dbReference>
<dbReference type="SUPFAM" id="SSF56935">
    <property type="entry name" value="Porins"/>
    <property type="match status" value="1"/>
</dbReference>
<evidence type="ECO:0000256" key="7">
    <source>
        <dbReference type="PROSITE-ProRule" id="PRU01360"/>
    </source>
</evidence>
<comment type="caution">
    <text evidence="10">The sequence shown here is derived from an EMBL/GenBank/DDBJ whole genome shotgun (WGS) entry which is preliminary data.</text>
</comment>
<protein>
    <submittedName>
        <fullName evidence="10">SusC/RagA family TonB-linked outer membrane protein</fullName>
    </submittedName>
</protein>
<keyword evidence="3 7" id="KW-1134">Transmembrane beta strand</keyword>
<dbReference type="NCBIfam" id="TIGR04057">
    <property type="entry name" value="SusC_RagA_signa"/>
    <property type="match status" value="1"/>
</dbReference>
<evidence type="ECO:0000256" key="2">
    <source>
        <dbReference type="ARBA" id="ARBA00022448"/>
    </source>
</evidence>
<reference evidence="10 11" key="1">
    <citation type="submission" date="2019-04" db="EMBL/GenBank/DDBJ databases">
        <title>Flavobacterium sp. nov. isolated from construction timber.</title>
        <authorList>
            <person name="Lin S.-Y."/>
            <person name="Chang C.-T."/>
            <person name="Young C.-C."/>
        </authorList>
    </citation>
    <scope>NUCLEOTIDE SEQUENCE [LARGE SCALE GENOMIC DNA]</scope>
    <source>
        <strain evidence="10 11">CC-CTC003</strain>
    </source>
</reference>
<dbReference type="InterPro" id="IPR012910">
    <property type="entry name" value="Plug_dom"/>
</dbReference>
<evidence type="ECO:0000256" key="8">
    <source>
        <dbReference type="SAM" id="SignalP"/>
    </source>
</evidence>
<dbReference type="Gene3D" id="2.40.170.20">
    <property type="entry name" value="TonB-dependent receptor, beta-barrel domain"/>
    <property type="match status" value="1"/>
</dbReference>
<keyword evidence="8" id="KW-0732">Signal</keyword>
<name>A0A4S3ZTW9_9FLAO</name>
<evidence type="ECO:0000256" key="5">
    <source>
        <dbReference type="ARBA" id="ARBA00023136"/>
    </source>
</evidence>
<dbReference type="PROSITE" id="PS52016">
    <property type="entry name" value="TONB_DEPENDENT_REC_3"/>
    <property type="match status" value="1"/>
</dbReference>
<dbReference type="GO" id="GO:0009279">
    <property type="term" value="C:cell outer membrane"/>
    <property type="evidence" value="ECO:0007669"/>
    <property type="project" value="UniProtKB-SubCell"/>
</dbReference>
<evidence type="ECO:0000256" key="6">
    <source>
        <dbReference type="ARBA" id="ARBA00023237"/>
    </source>
</evidence>
<evidence type="ECO:0000259" key="9">
    <source>
        <dbReference type="Pfam" id="PF07715"/>
    </source>
</evidence>
<evidence type="ECO:0000256" key="1">
    <source>
        <dbReference type="ARBA" id="ARBA00004571"/>
    </source>
</evidence>
<dbReference type="InterPro" id="IPR023996">
    <property type="entry name" value="TonB-dep_OMP_SusC/RagA"/>
</dbReference>
<dbReference type="EMBL" id="SSNZ01000006">
    <property type="protein sequence ID" value="THF49080.1"/>
    <property type="molecule type" value="Genomic_DNA"/>
</dbReference>
<proteinExistence type="inferred from homology"/>
<dbReference type="InterPro" id="IPR039426">
    <property type="entry name" value="TonB-dep_rcpt-like"/>
</dbReference>
<dbReference type="Pfam" id="PF07715">
    <property type="entry name" value="Plug"/>
    <property type="match status" value="1"/>
</dbReference>
<dbReference type="Proteomes" id="UP000307507">
    <property type="component" value="Unassembled WGS sequence"/>
</dbReference>
<keyword evidence="6 7" id="KW-0998">Cell outer membrane</keyword>
<keyword evidence="5 7" id="KW-0472">Membrane</keyword>
<dbReference type="InterPro" id="IPR037066">
    <property type="entry name" value="Plug_dom_sf"/>
</dbReference>
<evidence type="ECO:0000313" key="11">
    <source>
        <dbReference type="Proteomes" id="UP000307507"/>
    </source>
</evidence>
<dbReference type="InterPro" id="IPR036942">
    <property type="entry name" value="Beta-barrel_TonB_sf"/>
</dbReference>
<evidence type="ECO:0000313" key="10">
    <source>
        <dbReference type="EMBL" id="THF49080.1"/>
    </source>
</evidence>
<evidence type="ECO:0000256" key="4">
    <source>
        <dbReference type="ARBA" id="ARBA00022692"/>
    </source>
</evidence>
<dbReference type="Gene3D" id="2.170.130.10">
    <property type="entry name" value="TonB-dependent receptor, plug domain"/>
    <property type="match status" value="1"/>
</dbReference>
<keyword evidence="2 7" id="KW-0813">Transport</keyword>
<comment type="similarity">
    <text evidence="7">Belongs to the TonB-dependent receptor family.</text>
</comment>
<accession>A0A4S3ZTW9</accession>
<dbReference type="Gene3D" id="2.60.40.1120">
    <property type="entry name" value="Carboxypeptidase-like, regulatory domain"/>
    <property type="match status" value="1"/>
</dbReference>
<dbReference type="NCBIfam" id="TIGR04056">
    <property type="entry name" value="OMP_RagA_SusC"/>
    <property type="match status" value="1"/>
</dbReference>
<dbReference type="AlphaFoldDB" id="A0A4S3ZTW9"/>
<keyword evidence="11" id="KW-1185">Reference proteome</keyword>
<organism evidence="10 11">
    <name type="scientific">Flavobacterium supellecticarium</name>
    <dbReference type="NCBI Taxonomy" id="2565924"/>
    <lineage>
        <taxon>Bacteria</taxon>
        <taxon>Pseudomonadati</taxon>
        <taxon>Bacteroidota</taxon>
        <taxon>Flavobacteriia</taxon>
        <taxon>Flavobacteriales</taxon>
        <taxon>Flavobacteriaceae</taxon>
        <taxon>Flavobacterium</taxon>
    </lineage>
</organism>